<feature type="transmembrane region" description="Helical" evidence="14">
    <location>
        <begin position="43"/>
        <end position="60"/>
    </location>
</feature>
<feature type="transmembrane region" description="Helical" evidence="14">
    <location>
        <begin position="319"/>
        <end position="348"/>
    </location>
</feature>
<feature type="transmembrane region" description="Helical" evidence="14">
    <location>
        <begin position="273"/>
        <end position="299"/>
    </location>
</feature>
<evidence type="ECO:0000256" key="14">
    <source>
        <dbReference type="RuleBase" id="RU366012"/>
    </source>
</evidence>
<feature type="transmembrane region" description="Helical" evidence="14">
    <location>
        <begin position="66"/>
        <end position="91"/>
    </location>
</feature>
<proteinExistence type="inferred from homology"/>
<dbReference type="GO" id="GO:0015824">
    <property type="term" value="P:proline transport"/>
    <property type="evidence" value="ECO:0007669"/>
    <property type="project" value="UniProtKB-UniRule"/>
</dbReference>
<keyword evidence="14" id="KW-0029">Amino-acid transport</keyword>
<evidence type="ECO:0000256" key="12">
    <source>
        <dbReference type="ARBA" id="ARBA00033708"/>
    </source>
</evidence>
<evidence type="ECO:0000313" key="15">
    <source>
        <dbReference type="EMBL" id="OFI33392.1"/>
    </source>
</evidence>
<accession>A0A1E8FBT7</accession>
<feature type="transmembrane region" description="Helical" evidence="14">
    <location>
        <begin position="123"/>
        <end position="141"/>
    </location>
</feature>
<evidence type="ECO:0000256" key="5">
    <source>
        <dbReference type="ARBA" id="ARBA00022692"/>
    </source>
</evidence>
<evidence type="ECO:0000256" key="7">
    <source>
        <dbReference type="ARBA" id="ARBA00022989"/>
    </source>
</evidence>
<comment type="function">
    <text evidence="14">Catalyzes the sodium-dependent uptake of extracellular L-proline.</text>
</comment>
<evidence type="ECO:0000256" key="13">
    <source>
        <dbReference type="RuleBase" id="RU362091"/>
    </source>
</evidence>
<keyword evidence="3 14" id="KW-0813">Transport</keyword>
<sequence length="467" mass="49119">MTTTILYTLIVYKLLLLAVGFWAQRRTSDTADYFLGGRQLGPVVASISYGASSASAWTLLGMSGMAYSYGLVAFWMAGGAVAGAIFAWFWIAPRLLQRSHAGGQLTLTEFITENTTSTQAQRIKVLASGMILFCFVLYISSQFQGAGNTFASTFDMDASESIILGGTIILIYTLLGGFWAVSVTDTLQGILMLIAAVLLPLSAWHAADGWQGISAALHAAGEPALLSYSGTAAGLTAVGVVVGGLAVGLGTFGQPHLVSRFMALRDTKALNQARWMATAWFALVFFGMCFLGIAGRALLPSLDNPETLFFEITTSLFPSVFGAVMVAAVLSAIMSTADSMLLVAAACVAHDLGVEKFVKGRELLISRLAMLTVSVAAIALAIALPASIFSRVLFAWTAIGAAFGPLLIAKLLGWRLTGSGIFAGMLSGFVAAIVFNALPNAPGDIAERTIPFLLAGLVLWFSRSKTA</sequence>
<keyword evidence="5 14" id="KW-0812">Transmembrane</keyword>
<keyword evidence="6 14" id="KW-0769">Symport</keyword>
<dbReference type="InterPro" id="IPR001734">
    <property type="entry name" value="Na/solute_symporter"/>
</dbReference>
<dbReference type="PROSITE" id="PS50283">
    <property type="entry name" value="NA_SOLUT_SYMP_3"/>
    <property type="match status" value="1"/>
</dbReference>
<comment type="subcellular location">
    <subcellularLocation>
        <location evidence="14">Cell inner membrane</location>
        <topology evidence="14">Multi-pass membrane protein</topology>
    </subcellularLocation>
    <subcellularLocation>
        <location evidence="1">Cell membrane</location>
        <topology evidence="1">Multi-pass membrane protein</topology>
    </subcellularLocation>
</comment>
<keyword evidence="4" id="KW-1003">Cell membrane</keyword>
<evidence type="ECO:0000256" key="1">
    <source>
        <dbReference type="ARBA" id="ARBA00004651"/>
    </source>
</evidence>
<keyword evidence="7 14" id="KW-1133">Transmembrane helix</keyword>
<name>A0A1E8FBT7_9ALTE</name>
<evidence type="ECO:0000256" key="6">
    <source>
        <dbReference type="ARBA" id="ARBA00022847"/>
    </source>
</evidence>
<feature type="transmembrane region" description="Helical" evidence="14">
    <location>
        <begin position="161"/>
        <end position="182"/>
    </location>
</feature>
<reference evidence="15 16" key="1">
    <citation type="submission" date="2016-09" db="EMBL/GenBank/DDBJ databases">
        <title>Alteromonas lipolytica, a new species isolated from sea water.</title>
        <authorList>
            <person name="Wu Y.-H."/>
            <person name="Cheng H."/>
            <person name="Xu X.-W."/>
        </authorList>
    </citation>
    <scope>NUCLEOTIDE SEQUENCE [LARGE SCALE GENOMIC DNA]</scope>
    <source>
        <strain evidence="15 16">JW12</strain>
    </source>
</reference>
<evidence type="ECO:0000256" key="9">
    <source>
        <dbReference type="ARBA" id="ARBA00023065"/>
    </source>
</evidence>
<organism evidence="15 16">
    <name type="scientific">Alteromonas lipolytica</name>
    <dbReference type="NCBI Taxonomy" id="1856405"/>
    <lineage>
        <taxon>Bacteria</taxon>
        <taxon>Pseudomonadati</taxon>
        <taxon>Pseudomonadota</taxon>
        <taxon>Gammaproteobacteria</taxon>
        <taxon>Alteromonadales</taxon>
        <taxon>Alteromonadaceae</taxon>
        <taxon>Alteromonas/Salinimonas group</taxon>
        <taxon>Alteromonas</taxon>
    </lineage>
</organism>
<feature type="transmembrane region" description="Helical" evidence="14">
    <location>
        <begin position="189"/>
        <end position="207"/>
    </location>
</feature>
<evidence type="ECO:0000256" key="8">
    <source>
        <dbReference type="ARBA" id="ARBA00023053"/>
    </source>
</evidence>
<dbReference type="STRING" id="1856405.BFC17_03780"/>
<comment type="similarity">
    <text evidence="2 13">Belongs to the sodium:solute symporter (SSF) (TC 2.A.21) family.</text>
</comment>
<keyword evidence="10 14" id="KW-0472">Membrane</keyword>
<gene>
    <name evidence="15" type="ORF">BFC17_03780</name>
</gene>
<dbReference type="PANTHER" id="PTHR48086:SF3">
    <property type="entry name" value="SODIUM_PROLINE SYMPORTER"/>
    <property type="match status" value="1"/>
</dbReference>
<evidence type="ECO:0000256" key="4">
    <source>
        <dbReference type="ARBA" id="ARBA00022475"/>
    </source>
</evidence>
<comment type="catalytic activity">
    <reaction evidence="12">
        <text>L-proline(in) + Na(+)(in) = L-proline(out) + Na(+)(out)</text>
        <dbReference type="Rhea" id="RHEA:28967"/>
        <dbReference type="ChEBI" id="CHEBI:29101"/>
        <dbReference type="ChEBI" id="CHEBI:60039"/>
    </reaction>
</comment>
<dbReference type="CDD" id="cd11475">
    <property type="entry name" value="SLC5sbd_PutP"/>
    <property type="match status" value="1"/>
</dbReference>
<dbReference type="Pfam" id="PF00474">
    <property type="entry name" value="SSF"/>
    <property type="match status" value="1"/>
</dbReference>
<feature type="transmembrane region" description="Helical" evidence="14">
    <location>
        <begin position="420"/>
        <end position="439"/>
    </location>
</feature>
<keyword evidence="14" id="KW-0997">Cell inner membrane</keyword>
<evidence type="ECO:0000256" key="2">
    <source>
        <dbReference type="ARBA" id="ARBA00006434"/>
    </source>
</evidence>
<dbReference type="GO" id="GO:0005886">
    <property type="term" value="C:plasma membrane"/>
    <property type="evidence" value="ECO:0007669"/>
    <property type="project" value="UniProtKB-SubCell"/>
</dbReference>
<evidence type="ECO:0000256" key="10">
    <source>
        <dbReference type="ARBA" id="ARBA00023136"/>
    </source>
</evidence>
<dbReference type="InterPro" id="IPR011851">
    <property type="entry name" value="Na/Pro_symporter"/>
</dbReference>
<keyword evidence="11 14" id="KW-0739">Sodium transport</keyword>
<feature type="transmembrane region" description="Helical" evidence="14">
    <location>
        <begin position="394"/>
        <end position="413"/>
    </location>
</feature>
<dbReference type="AlphaFoldDB" id="A0A1E8FBT7"/>
<protein>
    <recommendedName>
        <fullName evidence="14">Sodium/proline symporter</fullName>
    </recommendedName>
    <alternativeName>
        <fullName evidence="14">Proline permease</fullName>
    </alternativeName>
</protein>
<evidence type="ECO:0000256" key="3">
    <source>
        <dbReference type="ARBA" id="ARBA00022448"/>
    </source>
</evidence>
<dbReference type="GO" id="GO:0005298">
    <property type="term" value="F:proline:sodium symporter activity"/>
    <property type="evidence" value="ECO:0007669"/>
    <property type="project" value="UniProtKB-UniRule"/>
</dbReference>
<dbReference type="PANTHER" id="PTHR48086">
    <property type="entry name" value="SODIUM/PROLINE SYMPORTER-RELATED"/>
    <property type="match status" value="1"/>
</dbReference>
<evidence type="ECO:0000256" key="11">
    <source>
        <dbReference type="ARBA" id="ARBA00023201"/>
    </source>
</evidence>
<keyword evidence="9 14" id="KW-0406">Ion transport</keyword>
<comment type="caution">
    <text evidence="15">The sequence shown here is derived from an EMBL/GenBank/DDBJ whole genome shotgun (WGS) entry which is preliminary data.</text>
</comment>
<keyword evidence="8 14" id="KW-0915">Sodium</keyword>
<dbReference type="RefSeq" id="WP_070177768.1">
    <property type="nucleotide sequence ID" value="NZ_BMJR01000002.1"/>
</dbReference>
<feature type="transmembrane region" description="Helical" evidence="14">
    <location>
        <begin position="445"/>
        <end position="462"/>
    </location>
</feature>
<dbReference type="GO" id="GO:0031402">
    <property type="term" value="F:sodium ion binding"/>
    <property type="evidence" value="ECO:0007669"/>
    <property type="project" value="UniProtKB-UniRule"/>
</dbReference>
<dbReference type="InterPro" id="IPR038377">
    <property type="entry name" value="Na/Glc_symporter_sf"/>
</dbReference>
<keyword evidence="16" id="KW-1185">Reference proteome</keyword>
<dbReference type="InterPro" id="IPR050277">
    <property type="entry name" value="Sodium:Solute_Symporter"/>
</dbReference>
<feature type="transmembrane region" description="Helical" evidence="14">
    <location>
        <begin position="227"/>
        <end position="252"/>
    </location>
</feature>
<feature type="transmembrane region" description="Helical" evidence="14">
    <location>
        <begin position="368"/>
        <end position="388"/>
    </location>
</feature>
<dbReference type="EMBL" id="MJIC01000015">
    <property type="protein sequence ID" value="OFI33392.1"/>
    <property type="molecule type" value="Genomic_DNA"/>
</dbReference>
<feature type="transmembrane region" description="Helical" evidence="14">
    <location>
        <begin position="6"/>
        <end position="23"/>
    </location>
</feature>
<dbReference type="Proteomes" id="UP000176037">
    <property type="component" value="Unassembled WGS sequence"/>
</dbReference>
<dbReference type="OrthoDB" id="9789704at2"/>
<evidence type="ECO:0000313" key="16">
    <source>
        <dbReference type="Proteomes" id="UP000176037"/>
    </source>
</evidence>
<dbReference type="Gene3D" id="1.20.1730.10">
    <property type="entry name" value="Sodium/glucose cotransporter"/>
    <property type="match status" value="1"/>
</dbReference>